<dbReference type="Pfam" id="PF07992">
    <property type="entry name" value="Pyr_redox_2"/>
    <property type="match status" value="1"/>
</dbReference>
<dbReference type="AlphaFoldDB" id="A0AAW4J8W9"/>
<dbReference type="Gene3D" id="3.50.50.60">
    <property type="entry name" value="FAD/NAD(P)-binding domain"/>
    <property type="match status" value="1"/>
</dbReference>
<comment type="caution">
    <text evidence="2">The sequence shown here is derived from an EMBL/GenBank/DDBJ whole genome shotgun (WGS) entry which is preliminary data.</text>
</comment>
<dbReference type="InterPro" id="IPR036188">
    <property type="entry name" value="FAD/NAD-bd_sf"/>
</dbReference>
<sequence>MNNNFDIAVIGAGPAGLATIQALNNSGKKVALIDSGAAIQNRNRFLHEEMTHGHGGAGLFSDGKFSFFPSATALWSLPNTQALKEAYSWTCNVLENKGLKTPPFPEDPTAFTVEKGSWILKEYPSDYISLDDRISLTRELVETSDAHVFERNLVEEVYYQSEDDNFSLTLHNSQDDKKYKISAKRVVFATGRFGPLNLLKTIANEHNFHRLEVGFRIEQPSTKSFFKNMKQLDPKLRFKDNDELVEWRTFCACRNGETVLTNTLGLWTVSGHSDCPDTGYSNVGFNTRILNEDIAARTMPSVIKAMADKNNHFRVSLKSILSNETNEVERLTKIYGSELLEHMLYGVKKLAETFPEILDEDTYLIGPTLEGIGWYPKLTQNLQLKDTPSWVIGDACGLFRGIVAAMISGHYVGSALLTDTK</sequence>
<dbReference type="EMBL" id="JAGFOT010000017">
    <property type="protein sequence ID" value="MBO3659316.1"/>
    <property type="molecule type" value="Genomic_DNA"/>
</dbReference>
<organism evidence="2 3">
    <name type="scientific">Acinetobacter haemolyticus</name>
    <dbReference type="NCBI Taxonomy" id="29430"/>
    <lineage>
        <taxon>Bacteria</taxon>
        <taxon>Pseudomonadati</taxon>
        <taxon>Pseudomonadota</taxon>
        <taxon>Gammaproteobacteria</taxon>
        <taxon>Moraxellales</taxon>
        <taxon>Moraxellaceae</taxon>
        <taxon>Acinetobacter</taxon>
    </lineage>
</organism>
<name>A0AAW4J8W9_ACIHA</name>
<accession>A0AAW4J8W9</accession>
<reference evidence="2" key="1">
    <citation type="submission" date="2021-03" db="EMBL/GenBank/DDBJ databases">
        <title>Acinetobacter spp. whole-genome sequenced from Terengganu.</title>
        <authorList>
            <person name="Mohd Rani F."/>
        </authorList>
    </citation>
    <scope>NUCLEOTIDE SEQUENCE</scope>
    <source>
        <strain evidence="2">AC1502</strain>
    </source>
</reference>
<evidence type="ECO:0000313" key="2">
    <source>
        <dbReference type="EMBL" id="MBO3659316.1"/>
    </source>
</evidence>
<evidence type="ECO:0000313" key="3">
    <source>
        <dbReference type="Proteomes" id="UP000670925"/>
    </source>
</evidence>
<dbReference type="InterPro" id="IPR023753">
    <property type="entry name" value="FAD/NAD-binding_dom"/>
</dbReference>
<dbReference type="GO" id="GO:0016491">
    <property type="term" value="F:oxidoreductase activity"/>
    <property type="evidence" value="ECO:0007669"/>
    <property type="project" value="InterPro"/>
</dbReference>
<protein>
    <submittedName>
        <fullName evidence="2">FAD-dependent oxidoreductase</fullName>
    </submittedName>
</protein>
<dbReference type="SUPFAM" id="SSF51905">
    <property type="entry name" value="FAD/NAD(P)-binding domain"/>
    <property type="match status" value="1"/>
</dbReference>
<dbReference type="RefSeq" id="WP_208464747.1">
    <property type="nucleotide sequence ID" value="NZ_JAGFOT010000017.1"/>
</dbReference>
<dbReference type="Proteomes" id="UP000670925">
    <property type="component" value="Unassembled WGS sequence"/>
</dbReference>
<evidence type="ECO:0000259" key="1">
    <source>
        <dbReference type="Pfam" id="PF07992"/>
    </source>
</evidence>
<dbReference type="PANTHER" id="PTHR43106">
    <property type="entry name" value="DEHYDROGENASE-RELATED"/>
    <property type="match status" value="1"/>
</dbReference>
<dbReference type="PANTHER" id="PTHR43106:SF1">
    <property type="entry name" value="DEHYDROGENASE-RELATED"/>
    <property type="match status" value="1"/>
</dbReference>
<feature type="domain" description="FAD/NAD(P)-binding" evidence="1">
    <location>
        <begin position="5"/>
        <end position="197"/>
    </location>
</feature>
<proteinExistence type="predicted"/>
<gene>
    <name evidence="2" type="ORF">J5N55_14655</name>
</gene>